<dbReference type="EMBL" id="WHWB01032006">
    <property type="protein sequence ID" value="KAJ7427248.1"/>
    <property type="molecule type" value="Genomic_DNA"/>
</dbReference>
<dbReference type="Gene3D" id="2.80.10.50">
    <property type="match status" value="1"/>
</dbReference>
<sequence length="201" mass="22288">MRLKKAKCQVLLLGHNNPMQLQYGERVAGKLPNGKGLGDAGQQQLSILEITSVEIGVVAVKSVKSNYYLAMNKKGKVYGSSKGRNVNKTFVDILKTEVATTANIMRPGSVLGQFWFNVFMNDEDSTKLGGSVELLEGRRALQKDMNRLDQWAEANGMSLNKAKHKVLLLGHNNPMQCFRMGTEWLERCPVEKDQGMLVSSS</sequence>
<comment type="similarity">
    <text evidence="1">Belongs to the heparin-binding growth factors family.</text>
</comment>
<evidence type="ECO:0000256" key="1">
    <source>
        <dbReference type="ARBA" id="ARBA00007936"/>
    </source>
</evidence>
<keyword evidence="4" id="KW-0497">Mitogen</keyword>
<dbReference type="InterPro" id="IPR002209">
    <property type="entry name" value="Fibroblast_GF_fam"/>
</dbReference>
<keyword evidence="2" id="KW-0217">Developmental protein</keyword>
<accession>A0ABQ9DXS6</accession>
<keyword evidence="6" id="KW-1185">Reference proteome</keyword>
<dbReference type="Pfam" id="PF00167">
    <property type="entry name" value="FGF"/>
    <property type="match status" value="1"/>
</dbReference>
<dbReference type="Proteomes" id="UP001145742">
    <property type="component" value="Unassembled WGS sequence"/>
</dbReference>
<protein>
    <submittedName>
        <fullName evidence="5">Uncharacterized protein</fullName>
    </submittedName>
</protein>
<gene>
    <name evidence="5" type="ORF">WISP_08735</name>
</gene>
<dbReference type="PANTHER" id="PTHR33332">
    <property type="entry name" value="REVERSE TRANSCRIPTASE DOMAIN-CONTAINING PROTEIN"/>
    <property type="match status" value="1"/>
</dbReference>
<evidence type="ECO:0000313" key="6">
    <source>
        <dbReference type="Proteomes" id="UP001145742"/>
    </source>
</evidence>
<keyword evidence="3" id="KW-0221">Differentiation</keyword>
<dbReference type="SUPFAM" id="SSF50353">
    <property type="entry name" value="Cytokine"/>
    <property type="match status" value="1"/>
</dbReference>
<evidence type="ECO:0000256" key="4">
    <source>
        <dbReference type="ARBA" id="ARBA00023246"/>
    </source>
</evidence>
<dbReference type="InterPro" id="IPR008996">
    <property type="entry name" value="IL1/FGF"/>
</dbReference>
<evidence type="ECO:0000256" key="2">
    <source>
        <dbReference type="ARBA" id="ARBA00022473"/>
    </source>
</evidence>
<name>A0ABQ9DXS6_9PASS</name>
<evidence type="ECO:0000313" key="5">
    <source>
        <dbReference type="EMBL" id="KAJ7427248.1"/>
    </source>
</evidence>
<proteinExistence type="inferred from homology"/>
<evidence type="ECO:0000256" key="3">
    <source>
        <dbReference type="ARBA" id="ARBA00022782"/>
    </source>
</evidence>
<organism evidence="5 6">
    <name type="scientific">Willisornis vidua</name>
    <name type="common">Xingu scale-backed antbird</name>
    <dbReference type="NCBI Taxonomy" id="1566151"/>
    <lineage>
        <taxon>Eukaryota</taxon>
        <taxon>Metazoa</taxon>
        <taxon>Chordata</taxon>
        <taxon>Craniata</taxon>
        <taxon>Vertebrata</taxon>
        <taxon>Euteleostomi</taxon>
        <taxon>Archelosauria</taxon>
        <taxon>Archosauria</taxon>
        <taxon>Dinosauria</taxon>
        <taxon>Saurischia</taxon>
        <taxon>Theropoda</taxon>
        <taxon>Coelurosauria</taxon>
        <taxon>Aves</taxon>
        <taxon>Neognathae</taxon>
        <taxon>Neoaves</taxon>
        <taxon>Telluraves</taxon>
        <taxon>Australaves</taxon>
        <taxon>Passeriformes</taxon>
        <taxon>Thamnophilidae</taxon>
        <taxon>Willisornis</taxon>
    </lineage>
</organism>
<comment type="caution">
    <text evidence="5">The sequence shown here is derived from an EMBL/GenBank/DDBJ whole genome shotgun (WGS) entry which is preliminary data.</text>
</comment>
<reference evidence="5" key="1">
    <citation type="submission" date="2019-10" db="EMBL/GenBank/DDBJ databases">
        <authorList>
            <person name="Soares A.E.R."/>
            <person name="Aleixo A."/>
            <person name="Schneider P."/>
            <person name="Miyaki C.Y."/>
            <person name="Schneider M.P."/>
            <person name="Mello C."/>
            <person name="Vasconcelos A.T.R."/>
        </authorList>
    </citation>
    <scope>NUCLEOTIDE SEQUENCE</scope>
    <source>
        <tissue evidence="5">Muscle</tissue>
    </source>
</reference>
<dbReference type="PRINTS" id="PR00263">
    <property type="entry name" value="HBGFFGF"/>
</dbReference>